<protein>
    <submittedName>
        <fullName evidence="3">Fumarylacetoacetate hydrolase family protein</fullName>
    </submittedName>
</protein>
<dbReference type="GO" id="GO:0016787">
    <property type="term" value="F:hydrolase activity"/>
    <property type="evidence" value="ECO:0007669"/>
    <property type="project" value="UniProtKB-KW"/>
</dbReference>
<dbReference type="Proteomes" id="UP001597215">
    <property type="component" value="Unassembled WGS sequence"/>
</dbReference>
<dbReference type="SUPFAM" id="SSF56529">
    <property type="entry name" value="FAH"/>
    <property type="match status" value="1"/>
</dbReference>
<keyword evidence="3" id="KW-0378">Hydrolase</keyword>
<organism evidence="3 4">
    <name type="scientific">Sphingorhabdus buctiana</name>
    <dbReference type="NCBI Taxonomy" id="1508805"/>
    <lineage>
        <taxon>Bacteria</taxon>
        <taxon>Pseudomonadati</taxon>
        <taxon>Pseudomonadota</taxon>
        <taxon>Alphaproteobacteria</taxon>
        <taxon>Sphingomonadales</taxon>
        <taxon>Sphingomonadaceae</taxon>
        <taxon>Sphingorhabdus</taxon>
    </lineage>
</organism>
<dbReference type="RefSeq" id="WP_381512667.1">
    <property type="nucleotide sequence ID" value="NZ_JBHUEL010000004.1"/>
</dbReference>
<keyword evidence="1" id="KW-0479">Metal-binding</keyword>
<evidence type="ECO:0000256" key="1">
    <source>
        <dbReference type="ARBA" id="ARBA00022723"/>
    </source>
</evidence>
<dbReference type="PANTHER" id="PTHR11820">
    <property type="entry name" value="ACYLPYRUVASE"/>
    <property type="match status" value="1"/>
</dbReference>
<dbReference type="InterPro" id="IPR011234">
    <property type="entry name" value="Fumarylacetoacetase-like_C"/>
</dbReference>
<gene>
    <name evidence="3" type="ORF">ACFSAG_06550</name>
</gene>
<feature type="domain" description="Fumarylacetoacetase-like C-terminal" evidence="2">
    <location>
        <begin position="53"/>
        <end position="249"/>
    </location>
</feature>
<evidence type="ECO:0000259" key="2">
    <source>
        <dbReference type="Pfam" id="PF01557"/>
    </source>
</evidence>
<keyword evidence="4" id="KW-1185">Reference proteome</keyword>
<comment type="caution">
    <text evidence="3">The sequence shown here is derived from an EMBL/GenBank/DDBJ whole genome shotgun (WGS) entry which is preliminary data.</text>
</comment>
<sequence length="286" mass="31465">MSVLDGPREEWRRILLEGTPQWVRPEDDRLRLGDGRTVAEADAVYLPPCDPSKIICIHLNYDSRRVEFRAPELVTPTYFQKPLTTLNGHRGKLSRPADCQYLNYEGEIGVVIGKPMRNVGPADAWDYIAGFAPVNDVGAQDFRDTDAGSMLRVKGQDGFCPIGPGIVRGVDIREQAVRTYINGKVVQEGAVAEMTFDIPYILADLCRHITLLPGDLILSGTPANSRPMNIGDVVEVEVTGVGRLTNTVQEIPAPIHNVGHGPTDSEAVVRVARGGDWWAEQDARKD</sequence>
<name>A0ABW4MBP7_9SPHN</name>
<evidence type="ECO:0000313" key="4">
    <source>
        <dbReference type="Proteomes" id="UP001597215"/>
    </source>
</evidence>
<dbReference type="InterPro" id="IPR036663">
    <property type="entry name" value="Fumarylacetoacetase_C_sf"/>
</dbReference>
<reference evidence="4" key="1">
    <citation type="journal article" date="2019" name="Int. J. Syst. Evol. Microbiol.">
        <title>The Global Catalogue of Microorganisms (GCM) 10K type strain sequencing project: providing services to taxonomists for standard genome sequencing and annotation.</title>
        <authorList>
            <consortium name="The Broad Institute Genomics Platform"/>
            <consortium name="The Broad Institute Genome Sequencing Center for Infectious Disease"/>
            <person name="Wu L."/>
            <person name="Ma J."/>
        </authorList>
    </citation>
    <scope>NUCLEOTIDE SEQUENCE [LARGE SCALE GENOMIC DNA]</scope>
    <source>
        <strain evidence="4">CGMCC 1.12449</strain>
    </source>
</reference>
<dbReference type="Gene3D" id="3.90.850.10">
    <property type="entry name" value="Fumarylacetoacetase-like, C-terminal domain"/>
    <property type="match status" value="1"/>
</dbReference>
<dbReference type="Pfam" id="PF01557">
    <property type="entry name" value="FAA_hydrolase"/>
    <property type="match status" value="1"/>
</dbReference>
<evidence type="ECO:0000313" key="3">
    <source>
        <dbReference type="EMBL" id="MFD1766499.1"/>
    </source>
</evidence>
<accession>A0ABW4MBP7</accession>
<proteinExistence type="predicted"/>
<dbReference type="EMBL" id="JBHUEL010000004">
    <property type="protein sequence ID" value="MFD1766499.1"/>
    <property type="molecule type" value="Genomic_DNA"/>
</dbReference>